<dbReference type="FunFam" id="2.160.20.10:FF:000026">
    <property type="entry name" value="Exo-beta-1,3-glucanase Exg0"/>
    <property type="match status" value="1"/>
</dbReference>
<dbReference type="InterPro" id="IPR024535">
    <property type="entry name" value="RHGA/B-epi-like_pectate_lyase"/>
</dbReference>
<dbReference type="AlphaFoldDB" id="A0A9P5E274"/>
<dbReference type="EMBL" id="PVQB02000069">
    <property type="protein sequence ID" value="KAF4343990.1"/>
    <property type="molecule type" value="Genomic_DNA"/>
</dbReference>
<organism evidence="3 4">
    <name type="scientific">Fusarium beomiforme</name>
    <dbReference type="NCBI Taxonomy" id="44412"/>
    <lineage>
        <taxon>Eukaryota</taxon>
        <taxon>Fungi</taxon>
        <taxon>Dikarya</taxon>
        <taxon>Ascomycota</taxon>
        <taxon>Pezizomycotina</taxon>
        <taxon>Sordariomycetes</taxon>
        <taxon>Hypocreomycetidae</taxon>
        <taxon>Hypocreales</taxon>
        <taxon>Nectriaceae</taxon>
        <taxon>Fusarium</taxon>
        <taxon>Fusarium burgessii species complex</taxon>
    </lineage>
</organism>
<name>A0A9P5E274_9HYPO</name>
<feature type="signal peptide" evidence="1">
    <location>
        <begin position="1"/>
        <end position="19"/>
    </location>
</feature>
<dbReference type="PANTHER" id="PTHR33928">
    <property type="entry name" value="POLYGALACTURONASE QRT3"/>
    <property type="match status" value="1"/>
</dbReference>
<evidence type="ECO:0000256" key="1">
    <source>
        <dbReference type="SAM" id="SignalP"/>
    </source>
</evidence>
<feature type="domain" description="Rhamnogalacturonase A/B/Epimerase-like pectate lyase" evidence="2">
    <location>
        <begin position="41"/>
        <end position="263"/>
    </location>
</feature>
<accession>A0A9P5E274</accession>
<dbReference type="PANTHER" id="PTHR33928:SF2">
    <property type="entry name" value="PECTATE LYASE SUPERFAMILY PROTEIN DOMAIN-CONTAINING PROTEIN-RELATED"/>
    <property type="match status" value="1"/>
</dbReference>
<dbReference type="InterPro" id="IPR039279">
    <property type="entry name" value="QRT3-like"/>
</dbReference>
<keyword evidence="1" id="KW-0732">Signal</keyword>
<protein>
    <submittedName>
        <fullName evidence="3">Exo-beta-1 3-glucanase</fullName>
    </submittedName>
</protein>
<evidence type="ECO:0000313" key="3">
    <source>
        <dbReference type="EMBL" id="KAF4343990.1"/>
    </source>
</evidence>
<dbReference type="Gene3D" id="2.160.20.10">
    <property type="entry name" value="Single-stranded right-handed beta-helix, Pectin lyase-like"/>
    <property type="match status" value="2"/>
</dbReference>
<dbReference type="InterPro" id="IPR011050">
    <property type="entry name" value="Pectin_lyase_fold/virulence"/>
</dbReference>
<reference evidence="3" key="2">
    <citation type="submission" date="2020-02" db="EMBL/GenBank/DDBJ databases">
        <title>Identification and distribution of gene clusters putatively required for synthesis of sphingolipid metabolism inhibitors in phylogenetically diverse species of the filamentous fungus Fusarium.</title>
        <authorList>
            <person name="Kim H.-S."/>
            <person name="Busman M."/>
            <person name="Brown D.W."/>
            <person name="Divon H."/>
            <person name="Uhlig S."/>
            <person name="Proctor R.H."/>
        </authorList>
    </citation>
    <scope>NUCLEOTIDE SEQUENCE</scope>
    <source>
        <strain evidence="3">NRRL 25174</strain>
    </source>
</reference>
<feature type="chain" id="PRO_5040462096" evidence="1">
    <location>
        <begin position="20"/>
        <end position="754"/>
    </location>
</feature>
<evidence type="ECO:0000259" key="2">
    <source>
        <dbReference type="Pfam" id="PF12708"/>
    </source>
</evidence>
<dbReference type="FunFam" id="2.160.20.10:FF:000023">
    <property type="entry name" value="Exo-beta-1,3-glucanase Exg0"/>
    <property type="match status" value="1"/>
</dbReference>
<dbReference type="SUPFAM" id="SSF51126">
    <property type="entry name" value="Pectin lyase-like"/>
    <property type="match status" value="2"/>
</dbReference>
<gene>
    <name evidence="3" type="ORF">FBEOM_2034</name>
</gene>
<feature type="domain" description="Rhamnogalacturonase A/B/Epimerase-like pectate lyase" evidence="2">
    <location>
        <begin position="390"/>
        <end position="462"/>
    </location>
</feature>
<dbReference type="OrthoDB" id="5103327at2759"/>
<sequence length="754" mass="81089">MKATRIFLFATSLLPLVQGYWLPDLKHQGLAPYASNNYTVFRNVKDYGAKGDGTTDDAAAINKAIMAGNRCGRDCIGTTTTPALVYFPSGTYLLSKPVLPAYFTQMIGDPTNPPTLKASADFDGFGVIDGDPYYGSGLNWGSTTVFFRQIRNFVIDTRAIPGRKSAVGIHWPTAQATSLQNIVFNMPTDQDVAHTGLYIEEGSAGFITDLTFNGGSVGAAWGNQQYTTRNLVFNDCKTAVKQFWNWGWTYIGLSINNCGVGLDVTSSDPQHIATGSITLLDSTIKNTPVGISASRTNNSSPTTAGSMILENIVLQNVPVAVKGPGGTLLAGGDTTIKAWGTGHEYTPSGPKRFEAEIPPSERPAALLDDSNYRVISKPQYVDLKADDIVTARSFGAVGDGKTDDTSALQKGVNSAAQSGKLFWLDHGMYKVTDTITVPPGARIAGEAYPTIISAGSNFANQNSPRVVLKVGVSSGQSGHVELSDFILSTRGSQAGAILIEWNLSSESGRPSGMWDVHTRIGGFVGSDLQAAQCAKQPGRTDVPEGCIAAFMSMHVTKQASGLCMENCWLWTADHDIDGSGQLDIYAGRGLLVESTEGTFWLYGTSSEHHALHQYNLVNTKNIFMGQIQTETAYYQPAPVVPAPFKIEDRYHDPSFPTDVKSGWALRVKDSSDILVYGAGLYSFFDKWVSDSCVTIAEGSDCQTRITSIESSSKISIYNLNTVGTTEMITQDGHSVAKFSDNKNAFASTVALFRN</sequence>
<keyword evidence="4" id="KW-1185">Reference proteome</keyword>
<dbReference type="InterPro" id="IPR012334">
    <property type="entry name" value="Pectin_lyas_fold"/>
</dbReference>
<reference evidence="3" key="1">
    <citation type="journal article" date="2017" name="Mycologia">
        <title>Fusarium algeriense, sp. nov., a novel toxigenic crown rot pathogen of durum wheat from Algeria is nested in the Fusarium burgessii species complex.</title>
        <authorList>
            <person name="Laraba I."/>
            <person name="Keddad A."/>
            <person name="Boureghda H."/>
            <person name="Abdallah N."/>
            <person name="Vaughan M.M."/>
            <person name="Proctor R.H."/>
            <person name="Busman M."/>
            <person name="O'Donnell K."/>
        </authorList>
    </citation>
    <scope>NUCLEOTIDE SEQUENCE</scope>
    <source>
        <strain evidence="3">NRRL 25174</strain>
    </source>
</reference>
<dbReference type="GO" id="GO:0004650">
    <property type="term" value="F:polygalacturonase activity"/>
    <property type="evidence" value="ECO:0007669"/>
    <property type="project" value="InterPro"/>
</dbReference>
<proteinExistence type="predicted"/>
<comment type="caution">
    <text evidence="3">The sequence shown here is derived from an EMBL/GenBank/DDBJ whole genome shotgun (WGS) entry which is preliminary data.</text>
</comment>
<dbReference type="CDD" id="cd23668">
    <property type="entry name" value="GH55_beta13glucanase-like"/>
    <property type="match status" value="1"/>
</dbReference>
<evidence type="ECO:0000313" key="4">
    <source>
        <dbReference type="Proteomes" id="UP000730481"/>
    </source>
</evidence>
<dbReference type="Pfam" id="PF12708">
    <property type="entry name" value="Pect-lyase_RHGA_epim"/>
    <property type="match status" value="2"/>
</dbReference>
<dbReference type="Proteomes" id="UP000730481">
    <property type="component" value="Unassembled WGS sequence"/>
</dbReference>